<dbReference type="InterPro" id="IPR052336">
    <property type="entry name" value="MlaD_Phospholipid_Transporter"/>
</dbReference>
<keyword evidence="2" id="KW-1133">Transmembrane helix</keyword>
<gene>
    <name evidence="4" type="ORF">GCM10011611_56450</name>
</gene>
<dbReference type="PANTHER" id="PTHR33371:SF4">
    <property type="entry name" value="INTERMEMBRANE PHOSPHOLIPID TRANSPORT SYSTEM BINDING PROTEIN MLAD"/>
    <property type="match status" value="1"/>
</dbReference>
<evidence type="ECO:0000259" key="3">
    <source>
        <dbReference type="Pfam" id="PF02470"/>
    </source>
</evidence>
<comment type="caution">
    <text evidence="4">The sequence shown here is derived from an EMBL/GenBank/DDBJ whole genome shotgun (WGS) entry which is preliminary data.</text>
</comment>
<dbReference type="InterPro" id="IPR003399">
    <property type="entry name" value="Mce/MlaD"/>
</dbReference>
<protein>
    <recommendedName>
        <fullName evidence="3">Mce/MlaD domain-containing protein</fullName>
    </recommendedName>
</protein>
<dbReference type="RefSeq" id="WP_189051526.1">
    <property type="nucleotide sequence ID" value="NZ_BMJQ01000019.1"/>
</dbReference>
<dbReference type="Proteomes" id="UP000646365">
    <property type="component" value="Unassembled WGS sequence"/>
</dbReference>
<evidence type="ECO:0000313" key="5">
    <source>
        <dbReference type="Proteomes" id="UP000646365"/>
    </source>
</evidence>
<accession>A0A8J2Z016</accession>
<name>A0A8J2Z016_9PROT</name>
<dbReference type="PANTHER" id="PTHR33371">
    <property type="entry name" value="INTERMEMBRANE PHOSPHOLIPID TRANSPORT SYSTEM BINDING PROTEIN MLAD-RELATED"/>
    <property type="match status" value="1"/>
</dbReference>
<feature type="domain" description="Mce/MlaD" evidence="3">
    <location>
        <begin position="51"/>
        <end position="119"/>
    </location>
</feature>
<keyword evidence="2" id="KW-0472">Membrane</keyword>
<feature type="transmembrane region" description="Helical" evidence="2">
    <location>
        <begin position="12"/>
        <end position="32"/>
    </location>
</feature>
<dbReference type="GO" id="GO:0005543">
    <property type="term" value="F:phospholipid binding"/>
    <property type="evidence" value="ECO:0007669"/>
    <property type="project" value="TreeGrafter"/>
</dbReference>
<reference evidence="4" key="2">
    <citation type="submission" date="2020-09" db="EMBL/GenBank/DDBJ databases">
        <authorList>
            <person name="Sun Q."/>
            <person name="Zhou Y."/>
        </authorList>
    </citation>
    <scope>NUCLEOTIDE SEQUENCE</scope>
    <source>
        <strain evidence="4">CGMCC 1.15725</strain>
    </source>
</reference>
<dbReference type="Pfam" id="PF02470">
    <property type="entry name" value="MlaD"/>
    <property type="match status" value="1"/>
</dbReference>
<keyword evidence="5" id="KW-1185">Reference proteome</keyword>
<dbReference type="EMBL" id="BMJQ01000019">
    <property type="protein sequence ID" value="GGF42745.1"/>
    <property type="molecule type" value="Genomic_DNA"/>
</dbReference>
<sequence length="316" mass="33354">MKILRNTDEWVGLLVVASIVLFIAAALHAGLLSDWFRQTVELRIILPQTGSLGLSAGADVQLLGTRVGTVRRVVVDPDRMYAEAQLDAQATAFIKRDSTASIRKQFGVAGAAFLDISRGSGAPLDWRFAVIDAVAERDPTANIGAMVDDVKQKVFPILDDVGRAMHALADTAEGVAEGHGNVGRLMKDEALVDQLTETVANLKTATERLDATLAQVQGLVATTAAPAGVPALLHRADDALASLQKVTRDLAGATPQLPSISRNVAGSTANLPALLTQTQASMAELEKTLNQLRHTWPLSGSAGPEARRLPPGDVSP</sequence>
<organism evidence="4 5">
    <name type="scientific">Aliidongia dinghuensis</name>
    <dbReference type="NCBI Taxonomy" id="1867774"/>
    <lineage>
        <taxon>Bacteria</taxon>
        <taxon>Pseudomonadati</taxon>
        <taxon>Pseudomonadota</taxon>
        <taxon>Alphaproteobacteria</taxon>
        <taxon>Rhodospirillales</taxon>
        <taxon>Dongiaceae</taxon>
        <taxon>Aliidongia</taxon>
    </lineage>
</organism>
<dbReference type="AlphaFoldDB" id="A0A8J2Z016"/>
<dbReference type="GO" id="GO:0005548">
    <property type="term" value="F:phospholipid transporter activity"/>
    <property type="evidence" value="ECO:0007669"/>
    <property type="project" value="TreeGrafter"/>
</dbReference>
<proteinExistence type="predicted"/>
<reference evidence="4" key="1">
    <citation type="journal article" date="2014" name="Int. J. Syst. Evol. Microbiol.">
        <title>Complete genome sequence of Corynebacterium casei LMG S-19264T (=DSM 44701T), isolated from a smear-ripened cheese.</title>
        <authorList>
            <consortium name="US DOE Joint Genome Institute (JGI-PGF)"/>
            <person name="Walter F."/>
            <person name="Albersmeier A."/>
            <person name="Kalinowski J."/>
            <person name="Ruckert C."/>
        </authorList>
    </citation>
    <scope>NUCLEOTIDE SEQUENCE</scope>
    <source>
        <strain evidence="4">CGMCC 1.15725</strain>
    </source>
</reference>
<feature type="region of interest" description="Disordered" evidence="1">
    <location>
        <begin position="297"/>
        <end position="316"/>
    </location>
</feature>
<evidence type="ECO:0000313" key="4">
    <source>
        <dbReference type="EMBL" id="GGF42745.1"/>
    </source>
</evidence>
<evidence type="ECO:0000256" key="1">
    <source>
        <dbReference type="SAM" id="MobiDB-lite"/>
    </source>
</evidence>
<keyword evidence="2" id="KW-0812">Transmembrane</keyword>
<evidence type="ECO:0000256" key="2">
    <source>
        <dbReference type="SAM" id="Phobius"/>
    </source>
</evidence>